<dbReference type="PANTHER" id="PTHR42701:SF1">
    <property type="entry name" value="IMIDAZOLE GLYCEROL PHOSPHATE SYNTHASE SUBUNIT HISH"/>
    <property type="match status" value="1"/>
</dbReference>
<dbReference type="InterPro" id="IPR029062">
    <property type="entry name" value="Class_I_gatase-like"/>
</dbReference>
<accession>A0A382M7V0</accession>
<dbReference type="CDD" id="cd01748">
    <property type="entry name" value="GATase1_IGP_Synthase"/>
    <property type="match status" value="1"/>
</dbReference>
<keyword evidence="5" id="KW-0315">Glutamine amidotransferase</keyword>
<dbReference type="AlphaFoldDB" id="A0A382M7V0"/>
<evidence type="ECO:0000256" key="8">
    <source>
        <dbReference type="ARBA" id="ARBA00047838"/>
    </source>
</evidence>
<evidence type="ECO:0000256" key="9">
    <source>
        <dbReference type="ARBA" id="ARBA00049534"/>
    </source>
</evidence>
<evidence type="ECO:0000256" key="2">
    <source>
        <dbReference type="ARBA" id="ARBA00011152"/>
    </source>
</evidence>
<evidence type="ECO:0000256" key="5">
    <source>
        <dbReference type="ARBA" id="ARBA00022962"/>
    </source>
</evidence>
<evidence type="ECO:0000256" key="7">
    <source>
        <dbReference type="ARBA" id="ARBA00023239"/>
    </source>
</evidence>
<evidence type="ECO:0000256" key="1">
    <source>
        <dbReference type="ARBA" id="ARBA00005091"/>
    </source>
</evidence>
<feature type="domain" description="Glutamine amidotransferase" evidence="10">
    <location>
        <begin position="45"/>
        <end position="209"/>
    </location>
</feature>
<comment type="catalytic activity">
    <reaction evidence="8">
        <text>5-[(5-phospho-1-deoxy-D-ribulos-1-ylimino)methylamino]-1-(5-phospho-beta-D-ribosyl)imidazole-4-carboxamide + L-glutamine = D-erythro-1-(imidazol-4-yl)glycerol 3-phosphate + 5-amino-1-(5-phospho-beta-D-ribosyl)imidazole-4-carboxamide + L-glutamate + H(+)</text>
        <dbReference type="Rhea" id="RHEA:24793"/>
        <dbReference type="ChEBI" id="CHEBI:15378"/>
        <dbReference type="ChEBI" id="CHEBI:29985"/>
        <dbReference type="ChEBI" id="CHEBI:58278"/>
        <dbReference type="ChEBI" id="CHEBI:58359"/>
        <dbReference type="ChEBI" id="CHEBI:58475"/>
        <dbReference type="ChEBI" id="CHEBI:58525"/>
        <dbReference type="EC" id="4.3.2.10"/>
    </reaction>
</comment>
<comment type="subunit">
    <text evidence="2">Heterodimer of HisH and HisF.</text>
</comment>
<comment type="pathway">
    <text evidence="1">Amino-acid biosynthesis; L-histidine biosynthesis; L-histidine from 5-phospho-alpha-D-ribose 1-diphosphate: step 5/9.</text>
</comment>
<keyword evidence="6" id="KW-0368">Histidine biosynthesis</keyword>
<dbReference type="GO" id="GO:0000105">
    <property type="term" value="P:L-histidine biosynthetic process"/>
    <property type="evidence" value="ECO:0007669"/>
    <property type="project" value="UniProtKB-UniPathway"/>
</dbReference>
<evidence type="ECO:0000313" key="11">
    <source>
        <dbReference type="EMBL" id="SVC44085.1"/>
    </source>
</evidence>
<keyword evidence="3" id="KW-0028">Amino-acid biosynthesis</keyword>
<organism evidence="11">
    <name type="scientific">marine metagenome</name>
    <dbReference type="NCBI Taxonomy" id="408172"/>
    <lineage>
        <taxon>unclassified sequences</taxon>
        <taxon>metagenomes</taxon>
        <taxon>ecological metagenomes</taxon>
    </lineage>
</organism>
<dbReference type="InterPro" id="IPR017926">
    <property type="entry name" value="GATASE"/>
</dbReference>
<dbReference type="PANTHER" id="PTHR42701">
    <property type="entry name" value="IMIDAZOLE GLYCEROL PHOSPHATE SYNTHASE SUBUNIT HISH"/>
    <property type="match status" value="1"/>
</dbReference>
<keyword evidence="7" id="KW-0456">Lyase</keyword>
<dbReference type="UniPathway" id="UPA00031">
    <property type="reaction ID" value="UER00010"/>
</dbReference>
<protein>
    <recommendedName>
        <fullName evidence="10">Glutamine amidotransferase domain-containing protein</fullName>
    </recommendedName>
</protein>
<sequence>MNVAIIDYGSGNLRSATKAFEQAVSELGGGTIKLTKDPDGLKTFSHIVLPGVGAFSDCMTRLSATDGLIESLQEQVFIKAKPFLGICVGMQLMADVGREHGETDGFGWISGEVISISPQNRTIKVPHMGWNDLQIIDSTHPLLQDLPEGAHTYFVHSYHFVTKDQRHVLATVNYGKPLTAIVGRDNLIGTQFHPEKSQRTGLRIIKNFLGWRP</sequence>
<dbReference type="SUPFAM" id="SSF52317">
    <property type="entry name" value="Class I glutamine amidotransferase-like"/>
    <property type="match status" value="1"/>
</dbReference>
<dbReference type="InterPro" id="IPR010139">
    <property type="entry name" value="Imidazole-glycPsynth_HisH"/>
</dbReference>
<evidence type="ECO:0000256" key="6">
    <source>
        <dbReference type="ARBA" id="ARBA00023102"/>
    </source>
</evidence>
<dbReference type="Pfam" id="PF00117">
    <property type="entry name" value="GATase"/>
    <property type="match status" value="1"/>
</dbReference>
<dbReference type="PROSITE" id="PS51273">
    <property type="entry name" value="GATASE_TYPE_1"/>
    <property type="match status" value="1"/>
</dbReference>
<proteinExistence type="inferred from homology"/>
<comment type="catalytic activity">
    <reaction evidence="9">
        <text>L-glutamine + H2O = L-glutamate + NH4(+)</text>
        <dbReference type="Rhea" id="RHEA:15889"/>
        <dbReference type="ChEBI" id="CHEBI:15377"/>
        <dbReference type="ChEBI" id="CHEBI:28938"/>
        <dbReference type="ChEBI" id="CHEBI:29985"/>
        <dbReference type="ChEBI" id="CHEBI:58359"/>
        <dbReference type="EC" id="3.5.1.2"/>
    </reaction>
</comment>
<dbReference type="PIRSF" id="PIRSF000495">
    <property type="entry name" value="Amidotransf_hisH"/>
    <property type="match status" value="1"/>
</dbReference>
<dbReference type="Gene3D" id="3.40.50.880">
    <property type="match status" value="1"/>
</dbReference>
<keyword evidence="4" id="KW-0378">Hydrolase</keyword>
<dbReference type="GO" id="GO:0004359">
    <property type="term" value="F:glutaminase activity"/>
    <property type="evidence" value="ECO:0007669"/>
    <property type="project" value="UniProtKB-EC"/>
</dbReference>
<dbReference type="NCBIfam" id="TIGR01855">
    <property type="entry name" value="IMP_synth_hisH"/>
    <property type="match status" value="1"/>
</dbReference>
<name>A0A382M7V0_9ZZZZ</name>
<dbReference type="HAMAP" id="MF_00278">
    <property type="entry name" value="HisH"/>
    <property type="match status" value="1"/>
</dbReference>
<evidence type="ECO:0000256" key="4">
    <source>
        <dbReference type="ARBA" id="ARBA00022801"/>
    </source>
</evidence>
<reference evidence="11" key="1">
    <citation type="submission" date="2018-05" db="EMBL/GenBank/DDBJ databases">
        <authorList>
            <person name="Lanie J.A."/>
            <person name="Ng W.-L."/>
            <person name="Kazmierczak K.M."/>
            <person name="Andrzejewski T.M."/>
            <person name="Davidsen T.M."/>
            <person name="Wayne K.J."/>
            <person name="Tettelin H."/>
            <person name="Glass J.I."/>
            <person name="Rusch D."/>
            <person name="Podicherti R."/>
            <person name="Tsui H.-C.T."/>
            <person name="Winkler M.E."/>
        </authorList>
    </citation>
    <scope>NUCLEOTIDE SEQUENCE</scope>
</reference>
<evidence type="ECO:0000256" key="3">
    <source>
        <dbReference type="ARBA" id="ARBA00022605"/>
    </source>
</evidence>
<dbReference type="EMBL" id="UINC01091375">
    <property type="protein sequence ID" value="SVC44085.1"/>
    <property type="molecule type" value="Genomic_DNA"/>
</dbReference>
<evidence type="ECO:0000259" key="10">
    <source>
        <dbReference type="Pfam" id="PF00117"/>
    </source>
</evidence>
<gene>
    <name evidence="11" type="ORF">METZ01_LOCUS296939</name>
</gene>
<dbReference type="GO" id="GO:0000107">
    <property type="term" value="F:imidazoleglycerol-phosphate synthase activity"/>
    <property type="evidence" value="ECO:0007669"/>
    <property type="project" value="TreeGrafter"/>
</dbReference>
<dbReference type="GO" id="GO:0016829">
    <property type="term" value="F:lyase activity"/>
    <property type="evidence" value="ECO:0007669"/>
    <property type="project" value="UniProtKB-KW"/>
</dbReference>